<reference evidence="1" key="1">
    <citation type="submission" date="2023-05" db="EMBL/GenBank/DDBJ databases">
        <title>Comparative genomics of Bacillaceae isolates and their secondary metabolite potential.</title>
        <authorList>
            <person name="Song L."/>
            <person name="Nielsen L.J."/>
            <person name="Mohite O."/>
            <person name="Xu X."/>
            <person name="Weber T."/>
            <person name="Kovacs A.T."/>
        </authorList>
    </citation>
    <scope>NUCLEOTIDE SEQUENCE</scope>
    <source>
        <strain evidence="1">LY1</strain>
    </source>
</reference>
<proteinExistence type="predicted"/>
<sequence length="114" mass="13064">MIDLMNHIPTILEPLGLPVIFNGFPTGSPKPNQFITFLEISAKPVFEAGGIEVETERLIQMNVWSNSNFHQIVESIKQLMGNAGFERTLEYDEPYTASETYYNRVLQFAFFDEK</sequence>
<dbReference type="AlphaFoldDB" id="A0AAX3WVP5"/>
<dbReference type="EMBL" id="CP126101">
    <property type="protein sequence ID" value="WHY50779.1"/>
    <property type="molecule type" value="Genomic_DNA"/>
</dbReference>
<name>A0AAX3WVP5_9BACI</name>
<dbReference type="RefSeq" id="WP_283869417.1">
    <property type="nucleotide sequence ID" value="NZ_CP126101.1"/>
</dbReference>
<protein>
    <recommendedName>
        <fullName evidence="3">DUF3168 domain-containing protein</fullName>
    </recommendedName>
</protein>
<evidence type="ECO:0000313" key="2">
    <source>
        <dbReference type="Proteomes" id="UP001178322"/>
    </source>
</evidence>
<gene>
    <name evidence="1" type="ORF">QNH24_21180</name>
</gene>
<evidence type="ECO:0008006" key="3">
    <source>
        <dbReference type="Google" id="ProtNLM"/>
    </source>
</evidence>
<evidence type="ECO:0000313" key="1">
    <source>
        <dbReference type="EMBL" id="WHY50779.1"/>
    </source>
</evidence>
<accession>A0AAX3WVP5</accession>
<dbReference type="Proteomes" id="UP001178322">
    <property type="component" value="Chromosome"/>
</dbReference>
<organism evidence="1 2">
    <name type="scientific">Lysinibacillus pakistanensis</name>
    <dbReference type="NCBI Taxonomy" id="759811"/>
    <lineage>
        <taxon>Bacteria</taxon>
        <taxon>Bacillati</taxon>
        <taxon>Bacillota</taxon>
        <taxon>Bacilli</taxon>
        <taxon>Bacillales</taxon>
        <taxon>Bacillaceae</taxon>
        <taxon>Lysinibacillus</taxon>
    </lineage>
</organism>